<reference evidence="1" key="1">
    <citation type="submission" date="2021-03" db="EMBL/GenBank/DDBJ databases">
        <title>Evolutionary priming and transition to the ectomycorrhizal habit in an iconic lineage of mushroom-forming fungi: is preadaptation a requirement?</title>
        <authorList>
            <consortium name="DOE Joint Genome Institute"/>
            <person name="Looney B.P."/>
            <person name="Miyauchi S."/>
            <person name="Morin E."/>
            <person name="Drula E."/>
            <person name="Courty P.E."/>
            <person name="Chicoki N."/>
            <person name="Fauchery L."/>
            <person name="Kohler A."/>
            <person name="Kuo A."/>
            <person name="LaButti K."/>
            <person name="Pangilinan J."/>
            <person name="Lipzen A."/>
            <person name="Riley R."/>
            <person name="Andreopoulos W."/>
            <person name="He G."/>
            <person name="Johnson J."/>
            <person name="Barry K.W."/>
            <person name="Grigoriev I.V."/>
            <person name="Nagy L."/>
            <person name="Hibbett D."/>
            <person name="Henrissat B."/>
            <person name="Matheny P.B."/>
            <person name="Labbe J."/>
            <person name="Martin A.F."/>
        </authorList>
    </citation>
    <scope>NUCLEOTIDE SEQUENCE</scope>
    <source>
        <strain evidence="1">BPL698</strain>
    </source>
</reference>
<name>A0ACC0UFH7_9AGAM</name>
<evidence type="ECO:0000313" key="2">
    <source>
        <dbReference type="Proteomes" id="UP001207468"/>
    </source>
</evidence>
<dbReference type="Proteomes" id="UP001207468">
    <property type="component" value="Unassembled WGS sequence"/>
</dbReference>
<comment type="caution">
    <text evidence="1">The sequence shown here is derived from an EMBL/GenBank/DDBJ whole genome shotgun (WGS) entry which is preliminary data.</text>
</comment>
<protein>
    <submittedName>
        <fullName evidence="1">Uncharacterized protein</fullName>
    </submittedName>
</protein>
<gene>
    <name evidence="1" type="ORF">F5148DRAFT_1147500</name>
</gene>
<sequence>MLSAYENKQTLGYSHRRNIRISKSRTFWSSTSRQRVKVSVEVQRDESLTARPSHVGVEKPRRTFVKVSECIELLEGADFQETLGDEACLKRSWIKENNSIERPAGVYSDPIMKVTPLGCGQMPVNEGQTHFAQQGAQLECQQPGGPIKAKFSIGLHTTITVAHLFSTYGQTKAPIFYGWVWRIDQGRGAPANWSIRFDMPFQEYAGGDAAVQFRYTIRVGKQAFWFRPGLRNG</sequence>
<keyword evidence="2" id="KW-1185">Reference proteome</keyword>
<evidence type="ECO:0000313" key="1">
    <source>
        <dbReference type="EMBL" id="KAI9510500.1"/>
    </source>
</evidence>
<accession>A0ACC0UFH7</accession>
<dbReference type="EMBL" id="JAGFNK010000041">
    <property type="protein sequence ID" value="KAI9510500.1"/>
    <property type="molecule type" value="Genomic_DNA"/>
</dbReference>
<organism evidence="1 2">
    <name type="scientific">Russula earlei</name>
    <dbReference type="NCBI Taxonomy" id="71964"/>
    <lineage>
        <taxon>Eukaryota</taxon>
        <taxon>Fungi</taxon>
        <taxon>Dikarya</taxon>
        <taxon>Basidiomycota</taxon>
        <taxon>Agaricomycotina</taxon>
        <taxon>Agaricomycetes</taxon>
        <taxon>Russulales</taxon>
        <taxon>Russulaceae</taxon>
        <taxon>Russula</taxon>
    </lineage>
</organism>
<proteinExistence type="predicted"/>